<dbReference type="EMBL" id="WSTB01000010">
    <property type="protein sequence ID" value="MWB96103.1"/>
    <property type="molecule type" value="Genomic_DNA"/>
</dbReference>
<evidence type="ECO:0000313" key="4">
    <source>
        <dbReference type="Proteomes" id="UP000471501"/>
    </source>
</evidence>
<protein>
    <submittedName>
        <fullName evidence="3">T9SS type A sorting domain-containing protein</fullName>
    </submittedName>
</protein>
<dbReference type="Pfam" id="PF18962">
    <property type="entry name" value="Por_Secre_tail"/>
    <property type="match status" value="1"/>
</dbReference>
<evidence type="ECO:0000259" key="2">
    <source>
        <dbReference type="Pfam" id="PF18962"/>
    </source>
</evidence>
<proteinExistence type="predicted"/>
<gene>
    <name evidence="3" type="ORF">GON26_17185</name>
</gene>
<name>A0A6I4NPJ3_9FLAO</name>
<reference evidence="3 4" key="1">
    <citation type="submission" date="2019-12" db="EMBL/GenBank/DDBJ databases">
        <authorList>
            <person name="Kim Y.S."/>
        </authorList>
    </citation>
    <scope>NUCLEOTIDE SEQUENCE [LARGE SCALE GENOMIC DNA]</scope>
    <source>
        <strain evidence="3 4">GA093</strain>
    </source>
</reference>
<evidence type="ECO:0000256" key="1">
    <source>
        <dbReference type="ARBA" id="ARBA00022729"/>
    </source>
</evidence>
<dbReference type="NCBIfam" id="TIGR04183">
    <property type="entry name" value="Por_Secre_tail"/>
    <property type="match status" value="1"/>
</dbReference>
<keyword evidence="1" id="KW-0732">Signal</keyword>
<evidence type="ECO:0000313" key="3">
    <source>
        <dbReference type="EMBL" id="MWB96103.1"/>
    </source>
</evidence>
<keyword evidence="4" id="KW-1185">Reference proteome</keyword>
<feature type="domain" description="Secretion system C-terminal sorting" evidence="2">
    <location>
        <begin position="26"/>
        <end position="103"/>
    </location>
</feature>
<dbReference type="InterPro" id="IPR026444">
    <property type="entry name" value="Secre_tail"/>
</dbReference>
<comment type="caution">
    <text evidence="3">The sequence shown here is derived from an EMBL/GenBank/DDBJ whole genome shotgun (WGS) entry which is preliminary data.</text>
</comment>
<organism evidence="3 4">
    <name type="scientific">Flavobacterium hydrocarbonoxydans</name>
    <dbReference type="NCBI Taxonomy" id="2683249"/>
    <lineage>
        <taxon>Bacteria</taxon>
        <taxon>Pseudomonadati</taxon>
        <taxon>Bacteroidota</taxon>
        <taxon>Flavobacteriia</taxon>
        <taxon>Flavobacteriales</taxon>
        <taxon>Flavobacteriaceae</taxon>
        <taxon>Flavobacterium</taxon>
    </lineage>
</organism>
<dbReference type="AlphaFoldDB" id="A0A6I4NPJ3"/>
<accession>A0A6I4NPJ3</accession>
<dbReference type="Proteomes" id="UP000471501">
    <property type="component" value="Unassembled WGS sequence"/>
</dbReference>
<sequence length="105" mass="11489">MTTKDGQVLQTCNTQLTLKSSYEAKLYPNPVQPGQTITVEADFPAEELETLQISIYSLSGKLIKTLKTSTSKTEIALPQATEGSTYLVLLQTANIKKSLKVIVNK</sequence>